<keyword evidence="2" id="KW-1185">Reference proteome</keyword>
<accession>A0A5C6X0R6</accession>
<proteinExistence type="predicted"/>
<reference evidence="1 2" key="1">
    <citation type="submission" date="2019-08" db="EMBL/GenBank/DDBJ databases">
        <title>Bradymonadales sp. TMQ4.</title>
        <authorList>
            <person name="Liang Q."/>
        </authorList>
    </citation>
    <scope>NUCLEOTIDE SEQUENCE [LARGE SCALE GENOMIC DNA]</scope>
    <source>
        <strain evidence="1 2">TMQ4</strain>
    </source>
</reference>
<dbReference type="AlphaFoldDB" id="A0A5C6X0R6"/>
<evidence type="ECO:0000313" key="2">
    <source>
        <dbReference type="Proteomes" id="UP000321412"/>
    </source>
</evidence>
<dbReference type="EMBL" id="VOSM01000009">
    <property type="protein sequence ID" value="TXD35332.1"/>
    <property type="molecule type" value="Genomic_DNA"/>
</dbReference>
<sequence length="480" mass="51538">MSGALSTIVSTLLQGETPKLSSEELTTLLESPQDGPVLAALLLAHTPLRDACGKALLALKANSPDTPAWIWALIASNEHGPQEDAVDAALTDEAQAPTVTRALFLAGVDWYHEALVELIDESDTGLAAASLLAAVDPEELLEALEELASPEELITVARASALAHAPELFDAITEWRQELHDELSLEQRAAIDGALASLAPHRFARQLMLGELERTWLGDDRAVADFLSCYGLTSWVHTLAVMRTVRDRDGFDMAAALATSAALLAWESEELEDEELLLDASTLIDRYPAELAFQLALGEDDNLPELLVEVGQHEALLDRGLASPGISGLPLSVAVDDRLSPEHIARGLERFATDRAASIEERVALVHTLVEIRHAVELGDLDRQSAGELIAPFASHPDDAVRQLIASFDEPDAFAAANDWGCRGLAHLLQQFAPGDDEAHLNALAHAWFTGPIARATIARDAFISALFNATGIAHPDAEI</sequence>
<name>A0A5C6X0R6_9DELT</name>
<dbReference type="OrthoDB" id="5487537at2"/>
<protein>
    <submittedName>
        <fullName evidence="1">Uncharacterized protein</fullName>
    </submittedName>
</protein>
<gene>
    <name evidence="1" type="ORF">FRC98_16080</name>
</gene>
<evidence type="ECO:0000313" key="1">
    <source>
        <dbReference type="EMBL" id="TXD35332.1"/>
    </source>
</evidence>
<comment type="caution">
    <text evidence="1">The sequence shown here is derived from an EMBL/GenBank/DDBJ whole genome shotgun (WGS) entry which is preliminary data.</text>
</comment>
<organism evidence="1 2">
    <name type="scientific">Lujinxingia vulgaris</name>
    <dbReference type="NCBI Taxonomy" id="2600176"/>
    <lineage>
        <taxon>Bacteria</taxon>
        <taxon>Deltaproteobacteria</taxon>
        <taxon>Bradymonadales</taxon>
        <taxon>Lujinxingiaceae</taxon>
        <taxon>Lujinxingia</taxon>
    </lineage>
</organism>
<dbReference type="Proteomes" id="UP000321412">
    <property type="component" value="Unassembled WGS sequence"/>
</dbReference>
<dbReference type="RefSeq" id="WP_146982470.1">
    <property type="nucleotide sequence ID" value="NZ_VOSM01000009.1"/>
</dbReference>